<dbReference type="AlphaFoldDB" id="A0A4Z0LTA3"/>
<dbReference type="EMBL" id="SRLE01000031">
    <property type="protein sequence ID" value="TGD70530.1"/>
    <property type="molecule type" value="Genomic_DNA"/>
</dbReference>
<evidence type="ECO:0000313" key="3">
    <source>
        <dbReference type="EMBL" id="TGD70530.1"/>
    </source>
</evidence>
<keyword evidence="2" id="KW-1133">Transmembrane helix</keyword>
<evidence type="ECO:0000256" key="1">
    <source>
        <dbReference type="SAM" id="MobiDB-lite"/>
    </source>
</evidence>
<feature type="compositionally biased region" description="Basic and acidic residues" evidence="1">
    <location>
        <begin position="68"/>
        <end position="87"/>
    </location>
</feature>
<gene>
    <name evidence="3" type="ORF">E4634_21010</name>
</gene>
<keyword evidence="4" id="KW-1185">Reference proteome</keyword>
<protein>
    <submittedName>
        <fullName evidence="3">Uncharacterized protein</fullName>
    </submittedName>
</protein>
<accession>A0A4Z0LTA3</accession>
<sequence length="87" mass="9255">MNGFLASLKWIVGAVIFIVGLNLGVEAYKSGESIFSALGVAGFGVVFLLIVSFLGDSSGCGEGANQEELERYRSSKDGNEHSEGWHE</sequence>
<feature type="transmembrane region" description="Helical" evidence="2">
    <location>
        <begin position="6"/>
        <end position="25"/>
    </location>
</feature>
<evidence type="ECO:0000256" key="2">
    <source>
        <dbReference type="SAM" id="Phobius"/>
    </source>
</evidence>
<keyword evidence="2" id="KW-0812">Transmembrane</keyword>
<feature type="region of interest" description="Disordered" evidence="1">
    <location>
        <begin position="62"/>
        <end position="87"/>
    </location>
</feature>
<comment type="caution">
    <text evidence="3">The sequence shown here is derived from an EMBL/GenBank/DDBJ whole genome shotgun (WGS) entry which is preliminary data.</text>
</comment>
<name>A0A4Z0LTA3_9GAMM</name>
<evidence type="ECO:0000313" key="4">
    <source>
        <dbReference type="Proteomes" id="UP000298050"/>
    </source>
</evidence>
<dbReference type="Proteomes" id="UP000298050">
    <property type="component" value="Unassembled WGS sequence"/>
</dbReference>
<proteinExistence type="predicted"/>
<keyword evidence="2" id="KW-0472">Membrane</keyword>
<organism evidence="3 4">
    <name type="scientific">Mangrovimicrobium sediminis</name>
    <dbReference type="NCBI Taxonomy" id="2562682"/>
    <lineage>
        <taxon>Bacteria</taxon>
        <taxon>Pseudomonadati</taxon>
        <taxon>Pseudomonadota</taxon>
        <taxon>Gammaproteobacteria</taxon>
        <taxon>Cellvibrionales</taxon>
        <taxon>Halieaceae</taxon>
        <taxon>Mangrovimicrobium</taxon>
    </lineage>
</organism>
<reference evidence="3 4" key="1">
    <citation type="submission" date="2019-04" db="EMBL/GenBank/DDBJ databases">
        <title>Taxonomy of novel Haliea sp. from mangrove soil of West Coast of India.</title>
        <authorList>
            <person name="Verma A."/>
            <person name="Kumar P."/>
            <person name="Krishnamurthi S."/>
        </authorList>
    </citation>
    <scope>NUCLEOTIDE SEQUENCE [LARGE SCALE GENOMIC DNA]</scope>
    <source>
        <strain evidence="3 4">SAOS-164</strain>
    </source>
</reference>
<dbReference type="RefSeq" id="WP_135446650.1">
    <property type="nucleotide sequence ID" value="NZ_SRLE01000031.1"/>
</dbReference>
<feature type="transmembrane region" description="Helical" evidence="2">
    <location>
        <begin position="37"/>
        <end position="55"/>
    </location>
</feature>